<evidence type="ECO:0000256" key="2">
    <source>
        <dbReference type="SAM" id="MobiDB-lite"/>
    </source>
</evidence>
<evidence type="ECO:0000259" key="3">
    <source>
        <dbReference type="Pfam" id="PF01782"/>
    </source>
</evidence>
<dbReference type="GO" id="GO:0005737">
    <property type="term" value="C:cytoplasm"/>
    <property type="evidence" value="ECO:0007669"/>
    <property type="project" value="UniProtKB-SubCell"/>
</dbReference>
<keyword evidence="1" id="KW-0698">rRNA processing</keyword>
<accession>A0A8F6TW36</accession>
<dbReference type="RefSeq" id="WP_219002264.1">
    <property type="nucleotide sequence ID" value="NZ_CP079194.1"/>
</dbReference>
<comment type="function">
    <text evidence="1">An accessory protein needed during the final step in the assembly of 30S ribosomal subunit, possibly for assembly of the head region. Essential for efficient processing of 16S rRNA. May be needed both before and after RbfA during the maturation of 16S rRNA. It has affinity for free ribosomal 30S subunits but not for 70S ribosomes.</text>
</comment>
<feature type="region of interest" description="Disordered" evidence="2">
    <location>
        <begin position="172"/>
        <end position="191"/>
    </location>
</feature>
<evidence type="ECO:0000256" key="1">
    <source>
        <dbReference type="HAMAP-Rule" id="MF_00014"/>
    </source>
</evidence>
<dbReference type="EMBL" id="CP079194">
    <property type="protein sequence ID" value="QXT39538.1"/>
    <property type="molecule type" value="Genomic_DNA"/>
</dbReference>
<dbReference type="GO" id="GO:0006364">
    <property type="term" value="P:rRNA processing"/>
    <property type="evidence" value="ECO:0007669"/>
    <property type="project" value="UniProtKB-UniRule"/>
</dbReference>
<organism evidence="5 6">
    <name type="scientific">Gymnodinialimonas ceratoperidinii</name>
    <dbReference type="NCBI Taxonomy" id="2856823"/>
    <lineage>
        <taxon>Bacteria</taxon>
        <taxon>Pseudomonadati</taxon>
        <taxon>Pseudomonadota</taxon>
        <taxon>Alphaproteobacteria</taxon>
        <taxon>Rhodobacterales</taxon>
        <taxon>Paracoccaceae</taxon>
        <taxon>Gymnodinialimonas</taxon>
    </lineage>
</organism>
<feature type="compositionally biased region" description="Pro residues" evidence="2">
    <location>
        <begin position="176"/>
        <end position="185"/>
    </location>
</feature>
<dbReference type="GO" id="GO:0005840">
    <property type="term" value="C:ribosome"/>
    <property type="evidence" value="ECO:0007669"/>
    <property type="project" value="InterPro"/>
</dbReference>
<dbReference type="GO" id="GO:0043022">
    <property type="term" value="F:ribosome binding"/>
    <property type="evidence" value="ECO:0007669"/>
    <property type="project" value="InterPro"/>
</dbReference>
<feature type="domain" description="RimM N-terminal" evidence="3">
    <location>
        <begin position="12"/>
        <end position="91"/>
    </location>
</feature>
<dbReference type="InterPro" id="IPR011961">
    <property type="entry name" value="RimM"/>
</dbReference>
<dbReference type="Pfam" id="PF01782">
    <property type="entry name" value="RimM"/>
    <property type="match status" value="1"/>
</dbReference>
<keyword evidence="6" id="KW-1185">Reference proteome</keyword>
<dbReference type="AlphaFoldDB" id="A0A8F6TW36"/>
<comment type="subunit">
    <text evidence="1">Binds ribosomal protein uS19.</text>
</comment>
<dbReference type="PANTHER" id="PTHR33692:SF1">
    <property type="entry name" value="RIBOSOME MATURATION FACTOR RIMM"/>
    <property type="match status" value="1"/>
</dbReference>
<sequence>MPASPSKPDHVCVGAISGSFGVRGEVRLKSFCAEPSDIGSYGPLSTEDGATSYTVTLTRPVKSGYAAMLSGVATKEEADALRGTRLYAPRTALPSLPDDEFYHADLVGLAAIDTGGEPIGKIASVANHGAGDILEITGPGLGNGLLIPFTLAAVPTVDLAAGRVIIDMPEGLLDPAPAPEAPAPPLGQDYD</sequence>
<dbReference type="GO" id="GO:0042274">
    <property type="term" value="P:ribosomal small subunit biogenesis"/>
    <property type="evidence" value="ECO:0007669"/>
    <property type="project" value="UniProtKB-UniRule"/>
</dbReference>
<keyword evidence="1" id="KW-0143">Chaperone</keyword>
<dbReference type="InterPro" id="IPR056792">
    <property type="entry name" value="PRC_RimM"/>
</dbReference>
<comment type="subcellular location">
    <subcellularLocation>
        <location evidence="1">Cytoplasm</location>
    </subcellularLocation>
</comment>
<dbReference type="Pfam" id="PF24986">
    <property type="entry name" value="PRC_RimM"/>
    <property type="match status" value="1"/>
</dbReference>
<dbReference type="HAMAP" id="MF_00014">
    <property type="entry name" value="Ribosome_mat_RimM"/>
    <property type="match status" value="1"/>
</dbReference>
<name>A0A8F6TW36_9RHOB</name>
<dbReference type="NCBIfam" id="TIGR02273">
    <property type="entry name" value="16S_RimM"/>
    <property type="match status" value="1"/>
</dbReference>
<dbReference type="Proteomes" id="UP000825009">
    <property type="component" value="Chromosome"/>
</dbReference>
<reference evidence="5 6" key="1">
    <citation type="submission" date="2021-07" db="EMBL/GenBank/DDBJ databases">
        <title>A novel Jannaschia species isolated from marine dinoflagellate Ceratoperidinium margalefii.</title>
        <authorList>
            <person name="Jiang Y."/>
            <person name="Li Z."/>
        </authorList>
    </citation>
    <scope>NUCLEOTIDE SEQUENCE [LARGE SCALE GENOMIC DNA]</scope>
    <source>
        <strain evidence="5 6">J12C1-MA-4</strain>
    </source>
</reference>
<dbReference type="InterPro" id="IPR002676">
    <property type="entry name" value="RimM_N"/>
</dbReference>
<evidence type="ECO:0000313" key="6">
    <source>
        <dbReference type="Proteomes" id="UP000825009"/>
    </source>
</evidence>
<feature type="domain" description="Ribosome maturation factor RimM PRC barrel" evidence="4">
    <location>
        <begin position="104"/>
        <end position="172"/>
    </location>
</feature>
<comment type="domain">
    <text evidence="1">The PRC barrel domain binds ribosomal protein uS19.</text>
</comment>
<evidence type="ECO:0000259" key="4">
    <source>
        <dbReference type="Pfam" id="PF24986"/>
    </source>
</evidence>
<protein>
    <recommendedName>
        <fullName evidence="1">Ribosome maturation factor RimM</fullName>
    </recommendedName>
</protein>
<dbReference type="KEGG" id="gce:KYE46_16710"/>
<dbReference type="PANTHER" id="PTHR33692">
    <property type="entry name" value="RIBOSOME MATURATION FACTOR RIMM"/>
    <property type="match status" value="1"/>
</dbReference>
<gene>
    <name evidence="1 5" type="primary">rimM</name>
    <name evidence="5" type="ORF">KYE46_16710</name>
</gene>
<comment type="similarity">
    <text evidence="1">Belongs to the RimM family.</text>
</comment>
<evidence type="ECO:0000313" key="5">
    <source>
        <dbReference type="EMBL" id="QXT39538.1"/>
    </source>
</evidence>
<proteinExistence type="inferred from homology"/>
<keyword evidence="1" id="KW-0963">Cytoplasm</keyword>
<keyword evidence="1" id="KW-0690">Ribosome biogenesis</keyword>